<dbReference type="PANTHER" id="PTHR30026:SF20">
    <property type="entry name" value="OUTER MEMBRANE PROTEIN TOLC"/>
    <property type="match status" value="1"/>
</dbReference>
<organism evidence="10 11">
    <name type="scientific">Silvibacterium bohemicum</name>
    <dbReference type="NCBI Taxonomy" id="1577686"/>
    <lineage>
        <taxon>Bacteria</taxon>
        <taxon>Pseudomonadati</taxon>
        <taxon>Acidobacteriota</taxon>
        <taxon>Terriglobia</taxon>
        <taxon>Terriglobales</taxon>
        <taxon>Acidobacteriaceae</taxon>
        <taxon>Silvibacterium</taxon>
    </lineage>
</organism>
<evidence type="ECO:0000256" key="3">
    <source>
        <dbReference type="ARBA" id="ARBA00022448"/>
    </source>
</evidence>
<dbReference type="GO" id="GO:1990281">
    <property type="term" value="C:efflux pump complex"/>
    <property type="evidence" value="ECO:0007669"/>
    <property type="project" value="TreeGrafter"/>
</dbReference>
<dbReference type="EMBL" id="JACHEK010000008">
    <property type="protein sequence ID" value="MBB6146124.1"/>
    <property type="molecule type" value="Genomic_DNA"/>
</dbReference>
<dbReference type="Proteomes" id="UP000538666">
    <property type="component" value="Unassembled WGS sequence"/>
</dbReference>
<dbReference type="PANTHER" id="PTHR30026">
    <property type="entry name" value="OUTER MEMBRANE PROTEIN TOLC"/>
    <property type="match status" value="1"/>
</dbReference>
<keyword evidence="5" id="KW-0812">Transmembrane</keyword>
<dbReference type="RefSeq" id="WP_050061092.1">
    <property type="nucleotide sequence ID" value="NZ_JACHEK010000008.1"/>
</dbReference>
<dbReference type="OrthoDB" id="106196at2"/>
<keyword evidence="6" id="KW-0472">Membrane</keyword>
<evidence type="ECO:0000256" key="4">
    <source>
        <dbReference type="ARBA" id="ARBA00022452"/>
    </source>
</evidence>
<dbReference type="Gene3D" id="1.20.1600.10">
    <property type="entry name" value="Outer membrane efflux proteins (OEP)"/>
    <property type="match status" value="1"/>
</dbReference>
<dbReference type="AlphaFoldDB" id="A0A841K786"/>
<evidence type="ECO:0000256" key="2">
    <source>
        <dbReference type="ARBA" id="ARBA00007613"/>
    </source>
</evidence>
<dbReference type="Pfam" id="PF02321">
    <property type="entry name" value="OEP"/>
    <property type="match status" value="2"/>
</dbReference>
<comment type="similarity">
    <text evidence="2">Belongs to the outer membrane factor (OMF) (TC 1.B.17) family.</text>
</comment>
<keyword evidence="3" id="KW-0813">Transport</keyword>
<keyword evidence="9" id="KW-0732">Signal</keyword>
<accession>A0A841K786</accession>
<proteinExistence type="inferred from homology"/>
<feature type="coiled-coil region" evidence="8">
    <location>
        <begin position="368"/>
        <end position="434"/>
    </location>
</feature>
<keyword evidence="11" id="KW-1185">Reference proteome</keyword>
<evidence type="ECO:0000256" key="8">
    <source>
        <dbReference type="SAM" id="Coils"/>
    </source>
</evidence>
<evidence type="ECO:0000256" key="1">
    <source>
        <dbReference type="ARBA" id="ARBA00004442"/>
    </source>
</evidence>
<evidence type="ECO:0000313" key="10">
    <source>
        <dbReference type="EMBL" id="MBB6146124.1"/>
    </source>
</evidence>
<dbReference type="GO" id="GO:0009279">
    <property type="term" value="C:cell outer membrane"/>
    <property type="evidence" value="ECO:0007669"/>
    <property type="project" value="UniProtKB-SubCell"/>
</dbReference>
<feature type="coiled-coil region" evidence="8">
    <location>
        <begin position="296"/>
        <end position="330"/>
    </location>
</feature>
<evidence type="ECO:0000313" key="11">
    <source>
        <dbReference type="Proteomes" id="UP000538666"/>
    </source>
</evidence>
<dbReference type="SUPFAM" id="SSF56954">
    <property type="entry name" value="Outer membrane efflux proteins (OEP)"/>
    <property type="match status" value="1"/>
</dbReference>
<dbReference type="InterPro" id="IPR003423">
    <property type="entry name" value="OMP_efflux"/>
</dbReference>
<feature type="chain" id="PRO_5032309645" evidence="9">
    <location>
        <begin position="33"/>
        <end position="491"/>
    </location>
</feature>
<reference evidence="10 11" key="1">
    <citation type="submission" date="2020-08" db="EMBL/GenBank/DDBJ databases">
        <title>Genomic Encyclopedia of Type Strains, Phase IV (KMG-IV): sequencing the most valuable type-strain genomes for metagenomic binning, comparative biology and taxonomic classification.</title>
        <authorList>
            <person name="Goeker M."/>
        </authorList>
    </citation>
    <scope>NUCLEOTIDE SEQUENCE [LARGE SCALE GENOMIC DNA]</scope>
    <source>
        <strain evidence="10 11">DSM 103733</strain>
    </source>
</reference>
<evidence type="ECO:0000256" key="9">
    <source>
        <dbReference type="SAM" id="SignalP"/>
    </source>
</evidence>
<feature type="signal peptide" evidence="9">
    <location>
        <begin position="1"/>
        <end position="32"/>
    </location>
</feature>
<evidence type="ECO:0000256" key="5">
    <source>
        <dbReference type="ARBA" id="ARBA00022692"/>
    </source>
</evidence>
<dbReference type="GO" id="GO:0015562">
    <property type="term" value="F:efflux transmembrane transporter activity"/>
    <property type="evidence" value="ECO:0007669"/>
    <property type="project" value="InterPro"/>
</dbReference>
<evidence type="ECO:0000256" key="7">
    <source>
        <dbReference type="ARBA" id="ARBA00023237"/>
    </source>
</evidence>
<keyword evidence="4" id="KW-1134">Transmembrane beta strand</keyword>
<evidence type="ECO:0000256" key="6">
    <source>
        <dbReference type="ARBA" id="ARBA00023136"/>
    </source>
</evidence>
<dbReference type="InterPro" id="IPR051906">
    <property type="entry name" value="TolC-like"/>
</dbReference>
<gene>
    <name evidence="10" type="ORF">HNQ77_004094</name>
</gene>
<keyword evidence="7" id="KW-0998">Cell outer membrane</keyword>
<dbReference type="GO" id="GO:0015288">
    <property type="term" value="F:porin activity"/>
    <property type="evidence" value="ECO:0007669"/>
    <property type="project" value="TreeGrafter"/>
</dbReference>
<comment type="subcellular location">
    <subcellularLocation>
        <location evidence="1">Cell outer membrane</location>
    </subcellularLocation>
</comment>
<name>A0A841K786_9BACT</name>
<comment type="caution">
    <text evidence="10">The sequence shown here is derived from an EMBL/GenBank/DDBJ whole genome shotgun (WGS) entry which is preliminary data.</text>
</comment>
<sequence length="491" mass="52204">MFKANLPCTGRTVVTWALAAASAVAASPQAVAQLGGNSSGGVVQPAAPIQITQPQINSTTYQGSETTDKATDGVLQLSLDDAIARGLKHNLGLILTTQSVQSSHGSQLDELQALLPTVTGNIKESVQQTDLQALGLRGAGFPAIIGPYGYTDIRATLKWSLLDLSALQNYLASKHNFEGSKLSATDARDLVVLTVGNAYLTCIADKSRIDSAQAQVDTSKISLDQAVANHQAGTAPLLDELRARVDYQTQQQTLISTTNQYEKDKLALARAIGLPLEQKFTLTDQAPYAPLDNLSADDAVKQALGARSDLKALQEQVNAAEHARKAATDERLPVVSFTGDYGDIGVNVGHSHGTFDATGNLDVPVFEEAKLRGDAKQAQSQLDQQRARLSDIQGQIGADVRDSILDIQSAAKQVEVSRSNVELAKEALSEAQQRYQAGVSDNLAVSQALQAMAQADDQYVSSLYQHNVAKLSLARALGVADQKYQVYVGGK</sequence>
<protein>
    <submittedName>
        <fullName evidence="10">Outer membrane protein TolC</fullName>
    </submittedName>
</protein>
<keyword evidence="8" id="KW-0175">Coiled coil</keyword>